<accession>A0AAN8GCI1</accession>
<dbReference type="Gene3D" id="3.30.70.330">
    <property type="match status" value="1"/>
</dbReference>
<comment type="caution">
    <text evidence="4">The sequence shown here is derived from an EMBL/GenBank/DDBJ whole genome shotgun (WGS) entry which is preliminary data.</text>
</comment>
<dbReference type="SMART" id="SM00360">
    <property type="entry name" value="RRM"/>
    <property type="match status" value="1"/>
</dbReference>
<dbReference type="InterPro" id="IPR012677">
    <property type="entry name" value="Nucleotide-bd_a/b_plait_sf"/>
</dbReference>
<dbReference type="Proteomes" id="UP001331761">
    <property type="component" value="Unassembled WGS sequence"/>
</dbReference>
<reference evidence="4 5" key="1">
    <citation type="submission" date="2019-10" db="EMBL/GenBank/DDBJ databases">
        <title>Assembly and Annotation for the nematode Trichostrongylus colubriformis.</title>
        <authorList>
            <person name="Martin J."/>
        </authorList>
    </citation>
    <scope>NUCLEOTIDE SEQUENCE [LARGE SCALE GENOMIC DNA]</scope>
    <source>
        <strain evidence="4">G859</strain>
        <tissue evidence="4">Whole worm</tissue>
    </source>
</reference>
<protein>
    <submittedName>
        <fullName evidence="4">RRM domain-containing protein</fullName>
    </submittedName>
</protein>
<dbReference type="GO" id="GO:0003723">
    <property type="term" value="F:RNA binding"/>
    <property type="evidence" value="ECO:0007669"/>
    <property type="project" value="UniProtKB-UniRule"/>
</dbReference>
<sequence length="234" mass="25556">FFFQRGPDELLSSIHGTLLAPVMTVDSEPKKAKLDPTALYSQYISQMNGLTTAQLLAGQPLAQIAAPTHCSASSSTPRSRVVHIRNIPPDMVDVELIQLCVPYGPLSNYMMLKGKSQAFVEYEDEHSAVGFVTSMNAVPIQIRGRTIFAQYSTHQELKLDKTRSAPETGPDGLPISNGSSISTLDISGGTQQAPNSVLRVIIENMIYPVTLDVLHTVPLLSLWQSAEDHNIQQK</sequence>
<evidence type="ECO:0000313" key="5">
    <source>
        <dbReference type="Proteomes" id="UP001331761"/>
    </source>
</evidence>
<proteinExistence type="predicted"/>
<dbReference type="PANTHER" id="PTHR15592">
    <property type="entry name" value="MATRIN 3/NUCLEAR PROTEIN 220-RELATED"/>
    <property type="match status" value="1"/>
</dbReference>
<keyword evidence="5" id="KW-1185">Reference proteome</keyword>
<feature type="non-terminal residue" evidence="4">
    <location>
        <position position="1"/>
    </location>
</feature>
<evidence type="ECO:0000313" key="4">
    <source>
        <dbReference type="EMBL" id="KAK5982298.1"/>
    </source>
</evidence>
<evidence type="ECO:0000256" key="1">
    <source>
        <dbReference type="PROSITE-ProRule" id="PRU00176"/>
    </source>
</evidence>
<feature type="domain" description="RRM" evidence="3">
    <location>
        <begin position="80"/>
        <end position="154"/>
    </location>
</feature>
<dbReference type="InterPro" id="IPR035979">
    <property type="entry name" value="RBD_domain_sf"/>
</dbReference>
<feature type="region of interest" description="Disordered" evidence="2">
    <location>
        <begin position="158"/>
        <end position="177"/>
    </location>
</feature>
<name>A0AAN8GCI1_TRICO</name>
<dbReference type="SUPFAM" id="SSF54928">
    <property type="entry name" value="RNA-binding domain, RBD"/>
    <property type="match status" value="1"/>
</dbReference>
<gene>
    <name evidence="4" type="ORF">GCK32_011345</name>
</gene>
<evidence type="ECO:0000259" key="3">
    <source>
        <dbReference type="PROSITE" id="PS50102"/>
    </source>
</evidence>
<dbReference type="Pfam" id="PF00076">
    <property type="entry name" value="RRM_1"/>
    <property type="match status" value="1"/>
</dbReference>
<organism evidence="4 5">
    <name type="scientific">Trichostrongylus colubriformis</name>
    <name type="common">Black scour worm</name>
    <dbReference type="NCBI Taxonomy" id="6319"/>
    <lineage>
        <taxon>Eukaryota</taxon>
        <taxon>Metazoa</taxon>
        <taxon>Ecdysozoa</taxon>
        <taxon>Nematoda</taxon>
        <taxon>Chromadorea</taxon>
        <taxon>Rhabditida</taxon>
        <taxon>Rhabditina</taxon>
        <taxon>Rhabditomorpha</taxon>
        <taxon>Strongyloidea</taxon>
        <taxon>Trichostrongylidae</taxon>
        <taxon>Trichostrongylus</taxon>
    </lineage>
</organism>
<evidence type="ECO:0000256" key="2">
    <source>
        <dbReference type="SAM" id="MobiDB-lite"/>
    </source>
</evidence>
<keyword evidence="1" id="KW-0694">RNA-binding</keyword>
<dbReference type="PROSITE" id="PS50102">
    <property type="entry name" value="RRM"/>
    <property type="match status" value="1"/>
</dbReference>
<dbReference type="AlphaFoldDB" id="A0AAN8GCI1"/>
<dbReference type="InterPro" id="IPR000504">
    <property type="entry name" value="RRM_dom"/>
</dbReference>
<dbReference type="EMBL" id="WIXE01005295">
    <property type="protein sequence ID" value="KAK5982298.1"/>
    <property type="molecule type" value="Genomic_DNA"/>
</dbReference>
<dbReference type="CDD" id="cd12421">
    <property type="entry name" value="RRM1_PTBP1_hnRNPL_like"/>
    <property type="match status" value="1"/>
</dbReference>